<feature type="region of interest" description="Disordered" evidence="1">
    <location>
        <begin position="71"/>
        <end position="101"/>
    </location>
</feature>
<evidence type="ECO:0000313" key="2">
    <source>
        <dbReference type="EMBL" id="GGM82797.1"/>
    </source>
</evidence>
<comment type="caution">
    <text evidence="2">The sequence shown here is derived from an EMBL/GenBank/DDBJ whole genome shotgun (WGS) entry which is preliminary data.</text>
</comment>
<proteinExistence type="predicted"/>
<accession>A0A8J3FZ97</accession>
<evidence type="ECO:0000256" key="1">
    <source>
        <dbReference type="SAM" id="MobiDB-lite"/>
    </source>
</evidence>
<dbReference type="Gene3D" id="6.10.180.30">
    <property type="match status" value="1"/>
</dbReference>
<reference evidence="2" key="1">
    <citation type="journal article" date="2014" name="Int. J. Syst. Evol. Microbiol.">
        <title>Complete genome sequence of Corynebacterium casei LMG S-19264T (=DSM 44701T), isolated from a smear-ripened cheese.</title>
        <authorList>
            <consortium name="US DOE Joint Genome Institute (JGI-PGF)"/>
            <person name="Walter F."/>
            <person name="Albersmeier A."/>
            <person name="Kalinowski J."/>
            <person name="Ruckert C."/>
        </authorList>
    </citation>
    <scope>NUCLEOTIDE SEQUENCE</scope>
    <source>
        <strain evidence="2">CGMCC 4.5737</strain>
    </source>
</reference>
<protein>
    <submittedName>
        <fullName evidence="2">Uncharacterized protein</fullName>
    </submittedName>
</protein>
<feature type="region of interest" description="Disordered" evidence="1">
    <location>
        <begin position="1"/>
        <end position="26"/>
    </location>
</feature>
<name>A0A8J3FZ97_9PSEU</name>
<reference evidence="2" key="2">
    <citation type="submission" date="2020-09" db="EMBL/GenBank/DDBJ databases">
        <authorList>
            <person name="Sun Q."/>
            <person name="Zhou Y."/>
        </authorList>
    </citation>
    <scope>NUCLEOTIDE SEQUENCE</scope>
    <source>
        <strain evidence="2">CGMCC 4.5737</strain>
    </source>
</reference>
<organism evidence="2 3">
    <name type="scientific">Longimycelium tulufanense</name>
    <dbReference type="NCBI Taxonomy" id="907463"/>
    <lineage>
        <taxon>Bacteria</taxon>
        <taxon>Bacillati</taxon>
        <taxon>Actinomycetota</taxon>
        <taxon>Actinomycetes</taxon>
        <taxon>Pseudonocardiales</taxon>
        <taxon>Pseudonocardiaceae</taxon>
        <taxon>Longimycelium</taxon>
    </lineage>
</organism>
<keyword evidence="3" id="KW-1185">Reference proteome</keyword>
<dbReference type="EMBL" id="BMMK01000057">
    <property type="protein sequence ID" value="GGM82797.1"/>
    <property type="molecule type" value="Genomic_DNA"/>
</dbReference>
<dbReference type="Proteomes" id="UP000637578">
    <property type="component" value="Unassembled WGS sequence"/>
</dbReference>
<evidence type="ECO:0000313" key="3">
    <source>
        <dbReference type="Proteomes" id="UP000637578"/>
    </source>
</evidence>
<sequence length="101" mass="11129">MTSAEAQGGSPGGATRSGRHQDGKSMLQSWIDTASFQWAVNTVNGIKKDVDPRYSMRRFLEDAISKHALELEAEHHGGKPWPESGPLRRGVPGKRTRDTDE</sequence>
<gene>
    <name evidence="2" type="ORF">GCM10012275_61610</name>
</gene>
<dbReference type="RefSeq" id="WP_189061955.1">
    <property type="nucleotide sequence ID" value="NZ_BMMK01000057.1"/>
</dbReference>
<dbReference type="AlphaFoldDB" id="A0A8J3FZ97"/>